<dbReference type="PANTHER" id="PTHR28676:SF2">
    <property type="entry name" value="ALK AND LTK LIGAND 2"/>
    <property type="match status" value="1"/>
</dbReference>
<dbReference type="GeneID" id="101467828"/>
<dbReference type="GO" id="GO:0030971">
    <property type="term" value="F:receptor tyrosine kinase binding"/>
    <property type="evidence" value="ECO:0007669"/>
    <property type="project" value="InterPro"/>
</dbReference>
<keyword evidence="6 11" id="KW-0732">Signal</keyword>
<dbReference type="GeneTree" id="ENSGT00940000159969"/>
<dbReference type="InterPro" id="IPR029364">
    <property type="entry name" value="ALKL1/2"/>
</dbReference>
<name>A0A3P9CKH2_9CICH</name>
<dbReference type="STRING" id="106582.ENSMZEP00005022810"/>
<dbReference type="CTD" id="101886413"/>
<keyword evidence="5" id="KW-0964">Secreted</keyword>
<dbReference type="AlphaFoldDB" id="A0A3P9CKH2"/>
<dbReference type="Ensembl" id="ENSMZET00005023562.1">
    <property type="protein sequence ID" value="ENSMZEP00005022810.1"/>
    <property type="gene ID" value="ENSMZEG00005017080.1"/>
</dbReference>
<evidence type="ECO:0000256" key="1">
    <source>
        <dbReference type="ARBA" id="ARBA00004236"/>
    </source>
</evidence>
<proteinExistence type="inferred from homology"/>
<comment type="subcellular location">
    <subcellularLocation>
        <location evidence="1">Cell membrane</location>
    </subcellularLocation>
    <subcellularLocation>
        <location evidence="2">Secreted</location>
    </subcellularLocation>
</comment>
<comment type="similarity">
    <text evidence="9">Belongs to the ALKAL family.</text>
</comment>
<evidence type="ECO:0000256" key="9">
    <source>
        <dbReference type="ARBA" id="ARBA00033741"/>
    </source>
</evidence>
<evidence type="ECO:0000256" key="6">
    <source>
        <dbReference type="ARBA" id="ARBA00022729"/>
    </source>
</evidence>
<evidence type="ECO:0000256" key="4">
    <source>
        <dbReference type="ARBA" id="ARBA00022514"/>
    </source>
</evidence>
<organism evidence="12 13">
    <name type="scientific">Maylandia zebra</name>
    <name type="common">zebra mbuna</name>
    <dbReference type="NCBI Taxonomy" id="106582"/>
    <lineage>
        <taxon>Eukaryota</taxon>
        <taxon>Metazoa</taxon>
        <taxon>Chordata</taxon>
        <taxon>Craniata</taxon>
        <taxon>Vertebrata</taxon>
        <taxon>Euteleostomi</taxon>
        <taxon>Actinopterygii</taxon>
        <taxon>Neopterygii</taxon>
        <taxon>Teleostei</taxon>
        <taxon>Neoteleostei</taxon>
        <taxon>Acanthomorphata</taxon>
        <taxon>Ovalentaria</taxon>
        <taxon>Cichlomorphae</taxon>
        <taxon>Cichliformes</taxon>
        <taxon>Cichlidae</taxon>
        <taxon>African cichlids</taxon>
        <taxon>Pseudocrenilabrinae</taxon>
        <taxon>Haplochromini</taxon>
        <taxon>Maylandia</taxon>
        <taxon>Maylandia zebra complex</taxon>
    </lineage>
</organism>
<reference evidence="12" key="2">
    <citation type="submission" date="2025-08" db="UniProtKB">
        <authorList>
            <consortium name="Ensembl"/>
        </authorList>
    </citation>
    <scope>IDENTIFICATION</scope>
</reference>
<reference evidence="12" key="3">
    <citation type="submission" date="2025-09" db="UniProtKB">
        <authorList>
            <consortium name="Ensembl"/>
        </authorList>
    </citation>
    <scope>IDENTIFICATION</scope>
</reference>
<keyword evidence="4" id="KW-0202">Cytokine</keyword>
<evidence type="ECO:0000256" key="11">
    <source>
        <dbReference type="SAM" id="SignalP"/>
    </source>
</evidence>
<feature type="signal peptide" evidence="11">
    <location>
        <begin position="1"/>
        <end position="24"/>
    </location>
</feature>
<dbReference type="Pfam" id="PF15129">
    <property type="entry name" value="ALKL1_2"/>
    <property type="match status" value="1"/>
</dbReference>
<sequence>MSELRRHFIIGLVLLMCTLTDHCGESAPSTVPTGDASAGMDEQQDLRRMVEIVKQVEGSRGRHSAKTEAPAISRETSSPMEQKDFRDLKAFRGNQAVVIFPRDLRKKEKFIKYLTGPLSFSPKCRKSVYKLYHHTRDCTIPAYFKRCARLLTRLAGSPQCTEG</sequence>
<evidence type="ECO:0000256" key="5">
    <source>
        <dbReference type="ARBA" id="ARBA00022525"/>
    </source>
</evidence>
<dbReference type="GO" id="GO:0070378">
    <property type="term" value="P:positive regulation of ERK5 cascade"/>
    <property type="evidence" value="ECO:0007669"/>
    <property type="project" value="TreeGrafter"/>
</dbReference>
<dbReference type="GO" id="GO:0005886">
    <property type="term" value="C:plasma membrane"/>
    <property type="evidence" value="ECO:0007669"/>
    <property type="project" value="UniProtKB-SubCell"/>
</dbReference>
<keyword evidence="8" id="KW-1015">Disulfide bond</keyword>
<keyword evidence="3" id="KW-1003">Cell membrane</keyword>
<dbReference type="GO" id="GO:0030298">
    <property type="term" value="F:receptor signaling protein tyrosine kinase activator activity"/>
    <property type="evidence" value="ECO:0007669"/>
    <property type="project" value="InterPro"/>
</dbReference>
<dbReference type="PANTHER" id="PTHR28676">
    <property type="entry name" value="ALK AND LTK LIGAND 2-RELATED"/>
    <property type="match status" value="1"/>
</dbReference>
<evidence type="ECO:0000256" key="2">
    <source>
        <dbReference type="ARBA" id="ARBA00004613"/>
    </source>
</evidence>
<dbReference type="GO" id="GO:0070374">
    <property type="term" value="P:positive regulation of ERK1 and ERK2 cascade"/>
    <property type="evidence" value="ECO:0007669"/>
    <property type="project" value="TreeGrafter"/>
</dbReference>
<dbReference type="GO" id="GO:0005615">
    <property type="term" value="C:extracellular space"/>
    <property type="evidence" value="ECO:0007669"/>
    <property type="project" value="UniProtKB-KW"/>
</dbReference>
<feature type="region of interest" description="Disordered" evidence="10">
    <location>
        <begin position="57"/>
        <end position="79"/>
    </location>
</feature>
<keyword evidence="13" id="KW-1185">Reference proteome</keyword>
<dbReference type="KEGG" id="mze:101467828"/>
<dbReference type="OrthoDB" id="9807651at2759"/>
<keyword evidence="7" id="KW-0472">Membrane</keyword>
<protein>
    <submittedName>
        <fullName evidence="12">ALK and LTK ligand 2</fullName>
    </submittedName>
</protein>
<evidence type="ECO:0000313" key="12">
    <source>
        <dbReference type="Ensembl" id="ENSMZEP00005022810.1"/>
    </source>
</evidence>
<evidence type="ECO:0000313" key="13">
    <source>
        <dbReference type="Proteomes" id="UP000265160"/>
    </source>
</evidence>
<dbReference type="Proteomes" id="UP000265160">
    <property type="component" value="LG15"/>
</dbReference>
<dbReference type="GO" id="GO:0005125">
    <property type="term" value="F:cytokine activity"/>
    <property type="evidence" value="ECO:0007669"/>
    <property type="project" value="UniProtKB-KW"/>
</dbReference>
<feature type="chain" id="PRO_5018256683" evidence="11">
    <location>
        <begin position="25"/>
        <end position="163"/>
    </location>
</feature>
<evidence type="ECO:0000256" key="8">
    <source>
        <dbReference type="ARBA" id="ARBA00023157"/>
    </source>
</evidence>
<evidence type="ECO:0000256" key="3">
    <source>
        <dbReference type="ARBA" id="ARBA00022475"/>
    </source>
</evidence>
<accession>A0A3P9CKH2</accession>
<evidence type="ECO:0000256" key="10">
    <source>
        <dbReference type="SAM" id="MobiDB-lite"/>
    </source>
</evidence>
<evidence type="ECO:0000256" key="7">
    <source>
        <dbReference type="ARBA" id="ARBA00023136"/>
    </source>
</evidence>
<dbReference type="RefSeq" id="XP_004541828.1">
    <property type="nucleotide sequence ID" value="XM_004541771.1"/>
</dbReference>
<reference evidence="12 13" key="1">
    <citation type="journal article" date="2014" name="Nature">
        <title>The genomic substrate for adaptive radiation in African cichlid fish.</title>
        <authorList>
            <person name="Brawand D."/>
            <person name="Wagner C.E."/>
            <person name="Li Y.I."/>
            <person name="Malinsky M."/>
            <person name="Keller I."/>
            <person name="Fan S."/>
            <person name="Simakov O."/>
            <person name="Ng A.Y."/>
            <person name="Lim Z.W."/>
            <person name="Bezault E."/>
            <person name="Turner-Maier J."/>
            <person name="Johnson J."/>
            <person name="Alcazar R."/>
            <person name="Noh H.J."/>
            <person name="Russell P."/>
            <person name="Aken B."/>
            <person name="Alfoldi J."/>
            <person name="Amemiya C."/>
            <person name="Azzouzi N."/>
            <person name="Baroiller J.F."/>
            <person name="Barloy-Hubler F."/>
            <person name="Berlin A."/>
            <person name="Bloomquist R."/>
            <person name="Carleton K.L."/>
            <person name="Conte M.A."/>
            <person name="D'Cotta H."/>
            <person name="Eshel O."/>
            <person name="Gaffney L."/>
            <person name="Galibert F."/>
            <person name="Gante H.F."/>
            <person name="Gnerre S."/>
            <person name="Greuter L."/>
            <person name="Guyon R."/>
            <person name="Haddad N.S."/>
            <person name="Haerty W."/>
            <person name="Harris R.M."/>
            <person name="Hofmann H.A."/>
            <person name="Hourlier T."/>
            <person name="Hulata G."/>
            <person name="Jaffe D.B."/>
            <person name="Lara M."/>
            <person name="Lee A.P."/>
            <person name="MacCallum I."/>
            <person name="Mwaiko S."/>
            <person name="Nikaido M."/>
            <person name="Nishihara H."/>
            <person name="Ozouf-Costaz C."/>
            <person name="Penman D.J."/>
            <person name="Przybylski D."/>
            <person name="Rakotomanga M."/>
            <person name="Renn S.C.P."/>
            <person name="Ribeiro F.J."/>
            <person name="Ron M."/>
            <person name="Salzburger W."/>
            <person name="Sanchez-Pulido L."/>
            <person name="Santos M.E."/>
            <person name="Searle S."/>
            <person name="Sharpe T."/>
            <person name="Swofford R."/>
            <person name="Tan F.J."/>
            <person name="Williams L."/>
            <person name="Young S."/>
            <person name="Yin S."/>
            <person name="Okada N."/>
            <person name="Kocher T.D."/>
            <person name="Miska E.A."/>
            <person name="Lander E.S."/>
            <person name="Venkatesh B."/>
            <person name="Fernald R.D."/>
            <person name="Meyer A."/>
            <person name="Ponting C.P."/>
            <person name="Streelman J.T."/>
            <person name="Lindblad-Toh K."/>
            <person name="Seehausen O."/>
            <person name="Di Palma F."/>
        </authorList>
    </citation>
    <scope>NUCLEOTIDE SEQUENCE</scope>
</reference>